<feature type="transmembrane region" description="Helical" evidence="13">
    <location>
        <begin position="189"/>
        <end position="216"/>
    </location>
</feature>
<protein>
    <recommendedName>
        <fullName evidence="3 13">Flagellar biosynthetic protein FlhB</fullName>
    </recommendedName>
</protein>
<evidence type="ECO:0000256" key="9">
    <source>
        <dbReference type="ARBA" id="ARBA00022989"/>
    </source>
</evidence>
<feature type="transmembrane region" description="Helical" evidence="13">
    <location>
        <begin position="148"/>
        <end position="169"/>
    </location>
</feature>
<dbReference type="PANTHER" id="PTHR30531:SF12">
    <property type="entry name" value="FLAGELLAR BIOSYNTHETIC PROTEIN FLHB"/>
    <property type="match status" value="1"/>
</dbReference>
<comment type="caution">
    <text evidence="15">The sequence shown here is derived from an EMBL/GenBank/DDBJ whole genome shotgun (WGS) entry which is preliminary data.</text>
</comment>
<keyword evidence="11 13" id="KW-1006">Bacterial flagellum protein export</keyword>
<evidence type="ECO:0000256" key="14">
    <source>
        <dbReference type="SAM" id="MobiDB-lite"/>
    </source>
</evidence>
<dbReference type="SUPFAM" id="SSF160544">
    <property type="entry name" value="EscU C-terminal domain-like"/>
    <property type="match status" value="1"/>
</dbReference>
<evidence type="ECO:0000313" key="16">
    <source>
        <dbReference type="Proteomes" id="UP000824176"/>
    </source>
</evidence>
<comment type="caution">
    <text evidence="13">Lacks conserved residue(s) required for the propagation of feature annotation.</text>
</comment>
<comment type="similarity">
    <text evidence="2 13">Belongs to the type III secretion exporter family.</text>
</comment>
<dbReference type="Gene3D" id="6.10.250.2080">
    <property type="match status" value="1"/>
</dbReference>
<dbReference type="InterPro" id="IPR006135">
    <property type="entry name" value="T3SS_substrate_exporter"/>
</dbReference>
<keyword evidence="15" id="KW-0966">Cell projection</keyword>
<feature type="compositionally biased region" description="Basic and acidic residues" evidence="14">
    <location>
        <begin position="7"/>
        <end position="24"/>
    </location>
</feature>
<evidence type="ECO:0000256" key="8">
    <source>
        <dbReference type="ARBA" id="ARBA00022927"/>
    </source>
</evidence>
<evidence type="ECO:0000256" key="12">
    <source>
        <dbReference type="ARBA" id="ARBA00025078"/>
    </source>
</evidence>
<feature type="transmembrane region" description="Helical" evidence="13">
    <location>
        <begin position="32"/>
        <end position="51"/>
    </location>
</feature>
<keyword evidence="15" id="KW-0969">Cilium</keyword>
<dbReference type="GO" id="GO:0009306">
    <property type="term" value="P:protein secretion"/>
    <property type="evidence" value="ECO:0007669"/>
    <property type="project" value="InterPro"/>
</dbReference>
<name>A0A9D2GSD5_9BACT</name>
<keyword evidence="8 13" id="KW-0653">Protein transport</keyword>
<evidence type="ECO:0000256" key="1">
    <source>
        <dbReference type="ARBA" id="ARBA00004651"/>
    </source>
</evidence>
<dbReference type="PRINTS" id="PR00950">
    <property type="entry name" value="TYPE3IMSPROT"/>
</dbReference>
<evidence type="ECO:0000256" key="11">
    <source>
        <dbReference type="ARBA" id="ARBA00023225"/>
    </source>
</evidence>
<evidence type="ECO:0000256" key="3">
    <source>
        <dbReference type="ARBA" id="ARBA00021622"/>
    </source>
</evidence>
<dbReference type="Pfam" id="PF01312">
    <property type="entry name" value="Bac_export_2"/>
    <property type="match status" value="1"/>
</dbReference>
<keyword evidence="9 13" id="KW-1133">Transmembrane helix</keyword>
<sequence length="358" mass="41089">MAENQDGAEKSEEATSKKKDDARKEGNVAKSMDLSSGVLLVAAVAAMYAYVPYMLDNFEDLVEEFFKFNGFLNDHTMTEETANNLMIFAIQFMAKVTLPIFALLFVLAIGINAYQVGFYISTKALEPKFNKLNFFANFMKTFFNKRKVVELIKSLLKVFVLTAYAWSLVHNEVDTIVKMTDADYRDQMVYLGHLVFDVSIRIAILVLVIGIADYAYQKWQHNEDLKMTKQEIKEEYKQMEGDPIVKNRIRQAQREAARQRMMEEVPKSDVVITNPTHYAVAIRYDMDVDRAPKVVAKGQRLMALKIKEIARASGVKIVEDPPLARTLYNSVEVDEEIPENLYKALAQILMTLDKFRRR</sequence>
<keyword evidence="4 13" id="KW-0813">Transport</keyword>
<dbReference type="InterPro" id="IPR006136">
    <property type="entry name" value="FlhB"/>
</dbReference>
<dbReference type="NCBIfam" id="TIGR00328">
    <property type="entry name" value="flhB"/>
    <property type="match status" value="1"/>
</dbReference>
<dbReference type="Proteomes" id="UP000824176">
    <property type="component" value="Unassembled WGS sequence"/>
</dbReference>
<evidence type="ECO:0000256" key="5">
    <source>
        <dbReference type="ARBA" id="ARBA00022475"/>
    </source>
</evidence>
<organism evidence="15 16">
    <name type="scientific">Candidatus Mucispirillum faecigallinarum</name>
    <dbReference type="NCBI Taxonomy" id="2838699"/>
    <lineage>
        <taxon>Bacteria</taxon>
        <taxon>Pseudomonadati</taxon>
        <taxon>Deferribacterota</taxon>
        <taxon>Deferribacteres</taxon>
        <taxon>Deferribacterales</taxon>
        <taxon>Mucispirillaceae</taxon>
        <taxon>Mucispirillum</taxon>
    </lineage>
</organism>
<comment type="subcellular location">
    <subcellularLocation>
        <location evidence="1">Cell membrane</location>
        <topology evidence="1">Multi-pass membrane protein</topology>
    </subcellularLocation>
</comment>
<keyword evidence="7 13" id="KW-1005">Bacterial flagellum biogenesis</keyword>
<keyword evidence="5 13" id="KW-1003">Cell membrane</keyword>
<dbReference type="GO" id="GO:0005886">
    <property type="term" value="C:plasma membrane"/>
    <property type="evidence" value="ECO:0007669"/>
    <property type="project" value="UniProtKB-SubCell"/>
</dbReference>
<reference evidence="15" key="1">
    <citation type="journal article" date="2021" name="PeerJ">
        <title>Extensive microbial diversity within the chicken gut microbiome revealed by metagenomics and culture.</title>
        <authorList>
            <person name="Gilroy R."/>
            <person name="Ravi A."/>
            <person name="Getino M."/>
            <person name="Pursley I."/>
            <person name="Horton D.L."/>
            <person name="Alikhan N.F."/>
            <person name="Baker D."/>
            <person name="Gharbi K."/>
            <person name="Hall N."/>
            <person name="Watson M."/>
            <person name="Adriaenssens E.M."/>
            <person name="Foster-Nyarko E."/>
            <person name="Jarju S."/>
            <person name="Secka A."/>
            <person name="Antonio M."/>
            <person name="Oren A."/>
            <person name="Chaudhuri R.R."/>
            <person name="La Ragione R."/>
            <person name="Hildebrand F."/>
            <person name="Pallen M.J."/>
        </authorList>
    </citation>
    <scope>NUCLEOTIDE SEQUENCE</scope>
    <source>
        <strain evidence="15">ChiW4-1371</strain>
    </source>
</reference>
<evidence type="ECO:0000256" key="2">
    <source>
        <dbReference type="ARBA" id="ARBA00010690"/>
    </source>
</evidence>
<keyword evidence="10 13" id="KW-0472">Membrane</keyword>
<dbReference type="EMBL" id="DXAQ01000014">
    <property type="protein sequence ID" value="HIZ88469.1"/>
    <property type="molecule type" value="Genomic_DNA"/>
</dbReference>
<evidence type="ECO:0000256" key="10">
    <source>
        <dbReference type="ARBA" id="ARBA00023136"/>
    </source>
</evidence>
<accession>A0A9D2GSD5</accession>
<reference evidence="15" key="2">
    <citation type="submission" date="2021-04" db="EMBL/GenBank/DDBJ databases">
        <authorList>
            <person name="Gilroy R."/>
        </authorList>
    </citation>
    <scope>NUCLEOTIDE SEQUENCE</scope>
    <source>
        <strain evidence="15">ChiW4-1371</strain>
    </source>
</reference>
<dbReference type="AlphaFoldDB" id="A0A9D2GSD5"/>
<comment type="function">
    <text evidence="12 13">Required for formation of the rod structure in the basal body of the flagellar apparatus. Together with FliI and FliH, may constitute the export apparatus of flagellin.</text>
</comment>
<keyword evidence="15" id="KW-0282">Flagellum</keyword>
<evidence type="ECO:0000256" key="4">
    <source>
        <dbReference type="ARBA" id="ARBA00022448"/>
    </source>
</evidence>
<feature type="region of interest" description="Disordered" evidence="14">
    <location>
        <begin position="1"/>
        <end position="24"/>
    </location>
</feature>
<proteinExistence type="inferred from homology"/>
<keyword evidence="6 13" id="KW-0812">Transmembrane</keyword>
<gene>
    <name evidence="13 15" type="primary">flhB</name>
    <name evidence="15" type="ORF">H9804_00860</name>
</gene>
<dbReference type="GO" id="GO:0044780">
    <property type="term" value="P:bacterial-type flagellum assembly"/>
    <property type="evidence" value="ECO:0007669"/>
    <property type="project" value="InterPro"/>
</dbReference>
<evidence type="ECO:0000256" key="7">
    <source>
        <dbReference type="ARBA" id="ARBA00022795"/>
    </source>
</evidence>
<dbReference type="InterPro" id="IPR029025">
    <property type="entry name" value="T3SS_substrate_exporter_C"/>
</dbReference>
<evidence type="ECO:0000256" key="6">
    <source>
        <dbReference type="ARBA" id="ARBA00022692"/>
    </source>
</evidence>
<dbReference type="Gene3D" id="3.40.1690.10">
    <property type="entry name" value="secretion proteins EscU"/>
    <property type="match status" value="1"/>
</dbReference>
<evidence type="ECO:0000256" key="13">
    <source>
        <dbReference type="RuleBase" id="RU364091"/>
    </source>
</evidence>
<dbReference type="PANTHER" id="PTHR30531">
    <property type="entry name" value="FLAGELLAR BIOSYNTHETIC PROTEIN FLHB"/>
    <property type="match status" value="1"/>
</dbReference>
<evidence type="ECO:0000313" key="15">
    <source>
        <dbReference type="EMBL" id="HIZ88469.1"/>
    </source>
</evidence>